<gene>
    <name evidence="1" type="ORF">DCAR_0414860</name>
</gene>
<dbReference type="EMBL" id="CP093346">
    <property type="protein sequence ID" value="WOG95536.1"/>
    <property type="molecule type" value="Genomic_DNA"/>
</dbReference>
<dbReference type="Gramene" id="KZM96799">
    <property type="protein sequence ID" value="KZM96799"/>
    <property type="gene ID" value="DCAR_015839"/>
</dbReference>
<dbReference type="Proteomes" id="UP000077755">
    <property type="component" value="Chromosome 4"/>
</dbReference>
<sequence>MVGIGRHGLGVVTFAYSSDVVIIRTERDIKNYQSCSFPTERELKCDISILSYSICTTLSLAIKAFLS</sequence>
<evidence type="ECO:0000313" key="2">
    <source>
        <dbReference type="Proteomes" id="UP000077755"/>
    </source>
</evidence>
<reference evidence="1" key="1">
    <citation type="journal article" date="2016" name="Nat. Genet.">
        <title>A high-quality carrot genome assembly provides new insights into carotenoid accumulation and asterid genome evolution.</title>
        <authorList>
            <person name="Iorizzo M."/>
            <person name="Ellison S."/>
            <person name="Senalik D."/>
            <person name="Zeng P."/>
            <person name="Satapoomin P."/>
            <person name="Huang J."/>
            <person name="Bowman M."/>
            <person name="Iovene M."/>
            <person name="Sanseverino W."/>
            <person name="Cavagnaro P."/>
            <person name="Yildiz M."/>
            <person name="Macko-Podgorni A."/>
            <person name="Moranska E."/>
            <person name="Grzebelus E."/>
            <person name="Grzebelus D."/>
            <person name="Ashrafi H."/>
            <person name="Zheng Z."/>
            <person name="Cheng S."/>
            <person name="Spooner D."/>
            <person name="Van Deynze A."/>
            <person name="Simon P."/>
        </authorList>
    </citation>
    <scope>NUCLEOTIDE SEQUENCE</scope>
    <source>
        <tissue evidence="1">Leaf</tissue>
    </source>
</reference>
<organism evidence="1 2">
    <name type="scientific">Daucus carota subsp. sativus</name>
    <name type="common">Carrot</name>
    <dbReference type="NCBI Taxonomy" id="79200"/>
    <lineage>
        <taxon>Eukaryota</taxon>
        <taxon>Viridiplantae</taxon>
        <taxon>Streptophyta</taxon>
        <taxon>Embryophyta</taxon>
        <taxon>Tracheophyta</taxon>
        <taxon>Spermatophyta</taxon>
        <taxon>Magnoliopsida</taxon>
        <taxon>eudicotyledons</taxon>
        <taxon>Gunneridae</taxon>
        <taxon>Pentapetalae</taxon>
        <taxon>asterids</taxon>
        <taxon>campanulids</taxon>
        <taxon>Apiales</taxon>
        <taxon>Apiaceae</taxon>
        <taxon>Apioideae</taxon>
        <taxon>Scandiceae</taxon>
        <taxon>Daucinae</taxon>
        <taxon>Daucus</taxon>
        <taxon>Daucus sect. Daucus</taxon>
    </lineage>
</organism>
<proteinExistence type="predicted"/>
<reference evidence="1" key="2">
    <citation type="submission" date="2022-03" db="EMBL/GenBank/DDBJ databases">
        <title>Draft title - Genomic analysis of global carrot germplasm unveils the trajectory of domestication and the origin of high carotenoid orange carrot.</title>
        <authorList>
            <person name="Iorizzo M."/>
            <person name="Ellison S."/>
            <person name="Senalik D."/>
            <person name="Macko-Podgorni A."/>
            <person name="Grzebelus D."/>
            <person name="Bostan H."/>
            <person name="Rolling W."/>
            <person name="Curaba J."/>
            <person name="Simon P."/>
        </authorList>
    </citation>
    <scope>NUCLEOTIDE SEQUENCE</scope>
    <source>
        <tissue evidence="1">Leaf</tissue>
    </source>
</reference>
<keyword evidence="2" id="KW-1185">Reference proteome</keyword>
<accession>A0A165A2E0</accession>
<evidence type="ECO:0000313" key="1">
    <source>
        <dbReference type="EMBL" id="WOG95536.1"/>
    </source>
</evidence>
<dbReference type="AlphaFoldDB" id="A0A165A2E0"/>
<name>A0A165A2E0_DAUCS</name>
<protein>
    <submittedName>
        <fullName evidence="1">Uncharacterized protein</fullName>
    </submittedName>
</protein>